<accession>C4JZS2</accession>
<sequence>MLLRTLPRLSAPRSHARLLQGRASSIFRRHASSKQAALKAAKPPSSTPNPPALRLKPAAPPPPRSDTRFRKFNFDLSQSSGPVELFKAPSHRSYIFSAYSTAFFCCLFSGYNFWAISIDPIIKPDRWQEYTFGGICVVMSAMGAVFFRRGTNLIASITAARSEGQTRLSIKVRRIIPFLKQREIIATPEQVSFSRKLVVPNPKMTSEEMAATHRRWEAERVVAETPFFKAPLKKVNLGFWRFFRNTRRLFTQEYFVYVTIAGQKAEFRMDGMGTFSPQMFELEKSARGGV</sequence>
<keyword evidence="2" id="KW-0472">Membrane</keyword>
<feature type="compositionally biased region" description="Low complexity" evidence="1">
    <location>
        <begin position="33"/>
        <end position="44"/>
    </location>
</feature>
<reference evidence="4" key="1">
    <citation type="journal article" date="2009" name="Genome Res.">
        <title>Comparative genomic analyses of the human fungal pathogens Coccidioides and their relatives.</title>
        <authorList>
            <person name="Sharpton T.J."/>
            <person name="Stajich J.E."/>
            <person name="Rounsley S.D."/>
            <person name="Gardner M.J."/>
            <person name="Wortman J.R."/>
            <person name="Jordar V.S."/>
            <person name="Maiti R."/>
            <person name="Kodira C.D."/>
            <person name="Neafsey D.E."/>
            <person name="Zeng Q."/>
            <person name="Hung C.-Y."/>
            <person name="McMahan C."/>
            <person name="Muszewska A."/>
            <person name="Grynberg M."/>
            <person name="Mandel M.A."/>
            <person name="Kellner E.M."/>
            <person name="Barker B.M."/>
            <person name="Galgiani J.N."/>
            <person name="Orbach M.J."/>
            <person name="Kirkland T.N."/>
            <person name="Cole G.T."/>
            <person name="Henn M.R."/>
            <person name="Birren B.W."/>
            <person name="Taylor J.W."/>
        </authorList>
    </citation>
    <scope>NUCLEOTIDE SEQUENCE [LARGE SCALE GENOMIC DNA]</scope>
    <source>
        <strain evidence="4">UAMH 1704</strain>
    </source>
</reference>
<keyword evidence="4" id="KW-1185">Reference proteome</keyword>
<dbReference type="eggNOG" id="ENOG502SX2A">
    <property type="taxonomic scope" value="Eukaryota"/>
</dbReference>
<dbReference type="GeneID" id="8439689"/>
<dbReference type="OrthoDB" id="4140442at2759"/>
<dbReference type="VEuPathDB" id="FungiDB:UREG_07673"/>
<gene>
    <name evidence="3" type="ORF">UREG_07673</name>
</gene>
<dbReference type="InParanoid" id="C4JZS2"/>
<keyword evidence="2" id="KW-1133">Transmembrane helix</keyword>
<dbReference type="Proteomes" id="UP000002058">
    <property type="component" value="Unassembled WGS sequence"/>
</dbReference>
<dbReference type="OMA" id="FYFGCWS"/>
<dbReference type="STRING" id="336963.C4JZS2"/>
<protein>
    <submittedName>
        <fullName evidence="3">Uncharacterized protein</fullName>
    </submittedName>
</protein>
<feature type="transmembrane region" description="Helical" evidence="2">
    <location>
        <begin position="94"/>
        <end position="118"/>
    </location>
</feature>
<dbReference type="RefSeq" id="XP_002582900.1">
    <property type="nucleotide sequence ID" value="XM_002582854.1"/>
</dbReference>
<dbReference type="KEGG" id="ure:UREG_07673"/>
<feature type="region of interest" description="Disordered" evidence="1">
    <location>
        <begin position="33"/>
        <end position="65"/>
    </location>
</feature>
<dbReference type="AlphaFoldDB" id="C4JZS2"/>
<feature type="transmembrane region" description="Helical" evidence="2">
    <location>
        <begin position="130"/>
        <end position="147"/>
    </location>
</feature>
<keyword evidence="2" id="KW-0812">Transmembrane</keyword>
<proteinExistence type="predicted"/>
<evidence type="ECO:0000256" key="2">
    <source>
        <dbReference type="SAM" id="Phobius"/>
    </source>
</evidence>
<dbReference type="HOGENOM" id="CLU_080752_0_0_1"/>
<dbReference type="EMBL" id="CH476619">
    <property type="protein sequence ID" value="EEP82808.1"/>
    <property type="molecule type" value="Genomic_DNA"/>
</dbReference>
<evidence type="ECO:0000313" key="3">
    <source>
        <dbReference type="EMBL" id="EEP82808.1"/>
    </source>
</evidence>
<evidence type="ECO:0000313" key="4">
    <source>
        <dbReference type="Proteomes" id="UP000002058"/>
    </source>
</evidence>
<organism evidence="3 4">
    <name type="scientific">Uncinocarpus reesii (strain UAMH 1704)</name>
    <dbReference type="NCBI Taxonomy" id="336963"/>
    <lineage>
        <taxon>Eukaryota</taxon>
        <taxon>Fungi</taxon>
        <taxon>Dikarya</taxon>
        <taxon>Ascomycota</taxon>
        <taxon>Pezizomycotina</taxon>
        <taxon>Eurotiomycetes</taxon>
        <taxon>Eurotiomycetidae</taxon>
        <taxon>Onygenales</taxon>
        <taxon>Onygenaceae</taxon>
        <taxon>Uncinocarpus</taxon>
    </lineage>
</organism>
<name>C4JZS2_UNCRE</name>
<evidence type="ECO:0000256" key="1">
    <source>
        <dbReference type="SAM" id="MobiDB-lite"/>
    </source>
</evidence>